<feature type="compositionally biased region" description="Basic and acidic residues" evidence="1">
    <location>
        <begin position="48"/>
        <end position="58"/>
    </location>
</feature>
<accession>A0ABY0H7W6</accession>
<gene>
    <name evidence="2" type="ORF">DL762_005915</name>
</gene>
<proteinExistence type="predicted"/>
<organism evidence="2 3">
    <name type="scientific">Monosporascus cannonballus</name>
    <dbReference type="NCBI Taxonomy" id="155416"/>
    <lineage>
        <taxon>Eukaryota</taxon>
        <taxon>Fungi</taxon>
        <taxon>Dikarya</taxon>
        <taxon>Ascomycota</taxon>
        <taxon>Pezizomycotina</taxon>
        <taxon>Sordariomycetes</taxon>
        <taxon>Xylariomycetidae</taxon>
        <taxon>Xylariales</taxon>
        <taxon>Xylariales incertae sedis</taxon>
        <taxon>Monosporascus</taxon>
    </lineage>
</organism>
<evidence type="ECO:0000313" key="2">
    <source>
        <dbReference type="EMBL" id="RYO83959.1"/>
    </source>
</evidence>
<dbReference type="Proteomes" id="UP000294003">
    <property type="component" value="Unassembled WGS sequence"/>
</dbReference>
<dbReference type="EMBL" id="QJNS01000176">
    <property type="protein sequence ID" value="RYO83959.1"/>
    <property type="molecule type" value="Genomic_DNA"/>
</dbReference>
<feature type="region of interest" description="Disordered" evidence="1">
    <location>
        <begin position="1"/>
        <end position="65"/>
    </location>
</feature>
<sequence>MSEWGNQESAGGKAGQQGGANTDNTGLTGPDFDPMYEQKRSNGRLSTARREKMAEQRTEGSVGEAFRRYAVKLSPV</sequence>
<comment type="caution">
    <text evidence="2">The sequence shown here is derived from an EMBL/GenBank/DDBJ whole genome shotgun (WGS) entry which is preliminary data.</text>
</comment>
<evidence type="ECO:0000313" key="3">
    <source>
        <dbReference type="Proteomes" id="UP000294003"/>
    </source>
</evidence>
<reference evidence="2 3" key="1">
    <citation type="submission" date="2018-06" db="EMBL/GenBank/DDBJ databases">
        <title>Complete Genomes of Monosporascus.</title>
        <authorList>
            <person name="Robinson A.J."/>
            <person name="Natvig D.O."/>
        </authorList>
    </citation>
    <scope>NUCLEOTIDE SEQUENCE [LARGE SCALE GENOMIC DNA]</scope>
    <source>
        <strain evidence="2 3">CBS 609.92</strain>
    </source>
</reference>
<evidence type="ECO:0000256" key="1">
    <source>
        <dbReference type="SAM" id="MobiDB-lite"/>
    </source>
</evidence>
<protein>
    <submittedName>
        <fullName evidence="2">Uncharacterized protein</fullName>
    </submittedName>
</protein>
<keyword evidence="3" id="KW-1185">Reference proteome</keyword>
<name>A0ABY0H7W6_9PEZI</name>